<organism evidence="1 2">
    <name type="scientific">Durusdinium trenchii</name>
    <dbReference type="NCBI Taxonomy" id="1381693"/>
    <lineage>
        <taxon>Eukaryota</taxon>
        <taxon>Sar</taxon>
        <taxon>Alveolata</taxon>
        <taxon>Dinophyceae</taxon>
        <taxon>Suessiales</taxon>
        <taxon>Symbiodiniaceae</taxon>
        <taxon>Durusdinium</taxon>
    </lineage>
</organism>
<dbReference type="EMBL" id="CAXAMM010012558">
    <property type="protein sequence ID" value="CAK9029177.1"/>
    <property type="molecule type" value="Genomic_DNA"/>
</dbReference>
<keyword evidence="2" id="KW-1185">Reference proteome</keyword>
<gene>
    <name evidence="1" type="ORF">SCF082_LOCUS18667</name>
</gene>
<reference evidence="1 2" key="1">
    <citation type="submission" date="2024-02" db="EMBL/GenBank/DDBJ databases">
        <authorList>
            <person name="Chen Y."/>
            <person name="Shah S."/>
            <person name="Dougan E. K."/>
            <person name="Thang M."/>
            <person name="Chan C."/>
        </authorList>
    </citation>
    <scope>NUCLEOTIDE SEQUENCE [LARGE SCALE GENOMIC DNA]</scope>
</reference>
<evidence type="ECO:0000313" key="2">
    <source>
        <dbReference type="Proteomes" id="UP001642464"/>
    </source>
</evidence>
<proteinExistence type="predicted"/>
<dbReference type="Proteomes" id="UP001642464">
    <property type="component" value="Unassembled WGS sequence"/>
</dbReference>
<comment type="caution">
    <text evidence="1">The sequence shown here is derived from an EMBL/GenBank/DDBJ whole genome shotgun (WGS) entry which is preliminary data.</text>
</comment>
<protein>
    <submittedName>
        <fullName evidence="1">Uncharacterized protein</fullName>
    </submittedName>
</protein>
<evidence type="ECO:0000313" key="1">
    <source>
        <dbReference type="EMBL" id="CAK9029177.1"/>
    </source>
</evidence>
<sequence length="143" mass="16402">MALEYGELTWLSRCCCSVEMLQLRFFGPESFSSNMEWLDAWSHSLRRLSIQFWYDDCLGAPPIQEVTQYICRSCRSLEALWLKGIDWPKARIQIAAAIKNELPLGHGGAWSLNDRCRHRLSFGQLVAGCCATRHVVATARKYM</sequence>
<name>A0ABP0KRH4_9DINO</name>
<accession>A0ABP0KRH4</accession>